<dbReference type="AlphaFoldDB" id="A0A077R0I2"/>
<organism evidence="4">
    <name type="scientific">Melanopsichium pennsylvanicum 4</name>
    <dbReference type="NCBI Taxonomy" id="1398559"/>
    <lineage>
        <taxon>Eukaryota</taxon>
        <taxon>Fungi</taxon>
        <taxon>Dikarya</taxon>
        <taxon>Basidiomycota</taxon>
        <taxon>Ustilaginomycotina</taxon>
        <taxon>Ustilaginomycetes</taxon>
        <taxon>Ustilaginales</taxon>
        <taxon>Ustilaginaceae</taxon>
        <taxon>Melanopsichium</taxon>
    </lineage>
</organism>
<dbReference type="GO" id="GO:0004865">
    <property type="term" value="F:protein serine/threonine phosphatase inhibitor activity"/>
    <property type="evidence" value="ECO:0007669"/>
    <property type="project" value="UniProtKB-UniRule"/>
</dbReference>
<accession>A0A077R0I2</accession>
<dbReference type="PANTHER" id="PTHR20835:SF0">
    <property type="entry name" value="E3 UBIQUITIN-PROTEIN LIGASE PPP1R11"/>
    <property type="match status" value="1"/>
</dbReference>
<protein>
    <recommendedName>
        <fullName evidence="2">Type 1 phosphatases regulator</fullName>
    </recommendedName>
</protein>
<evidence type="ECO:0000256" key="3">
    <source>
        <dbReference type="SAM" id="MobiDB-lite"/>
    </source>
</evidence>
<keyword evidence="2" id="KW-0539">Nucleus</keyword>
<reference evidence="4" key="1">
    <citation type="journal article" date="2014" name="Genome Biol. Evol.">
        <title>Gene Loss Rather Than Gene Gain Is Associated with a Host Jump from Monocots to Dicots in the Smut Fungus Melanopsichium pennsylvanicum.</title>
        <authorList>
            <person name="Sharma R."/>
            <person name="Mishra B."/>
            <person name="Runge F."/>
            <person name="Thines M."/>
        </authorList>
    </citation>
    <scope>NUCLEOTIDE SEQUENCE</scope>
    <source>
        <strain evidence="4">4</strain>
    </source>
</reference>
<comment type="function">
    <text evidence="2">Regulator of type 1 phosphatases which maintains protein phosphatase activity under strict control.</text>
</comment>
<dbReference type="InterPro" id="IPR011107">
    <property type="entry name" value="PPI_Ypi1"/>
</dbReference>
<feature type="region of interest" description="Disordered" evidence="3">
    <location>
        <begin position="1"/>
        <end position="55"/>
    </location>
</feature>
<sequence length="112" mass="12152">MNGRQLNPSAVGPSRTTTLTAAPPSASQDDSEEAGVLRLRPSRPAGEPSARRVVWSEGTVDNEGLGRKKSKSMYINSIPFLAHPPTSTSYPLSLALSTVYILSHYTHAYRIR</sequence>
<dbReference type="GO" id="GO:0005634">
    <property type="term" value="C:nucleus"/>
    <property type="evidence" value="ECO:0007669"/>
    <property type="project" value="UniProtKB-SubCell"/>
</dbReference>
<proteinExistence type="inferred from homology"/>
<dbReference type="EMBL" id="HG529537">
    <property type="protein sequence ID" value="CDI52381.1"/>
    <property type="molecule type" value="Genomic_DNA"/>
</dbReference>
<evidence type="ECO:0000313" key="4">
    <source>
        <dbReference type="EMBL" id="CDI52381.1"/>
    </source>
</evidence>
<evidence type="ECO:0000256" key="2">
    <source>
        <dbReference type="RuleBase" id="RU367162"/>
    </source>
</evidence>
<dbReference type="GO" id="GO:0008157">
    <property type="term" value="F:protein phosphatase 1 binding"/>
    <property type="evidence" value="ECO:0007669"/>
    <property type="project" value="TreeGrafter"/>
</dbReference>
<dbReference type="Pfam" id="PF07491">
    <property type="entry name" value="PPI_Ypi1"/>
    <property type="match status" value="1"/>
</dbReference>
<feature type="compositionally biased region" description="Low complexity" evidence="3">
    <location>
        <begin position="13"/>
        <end position="27"/>
    </location>
</feature>
<name>A0A077R0I2_9BASI</name>
<evidence type="ECO:0000256" key="1">
    <source>
        <dbReference type="ARBA" id="ARBA00005605"/>
    </source>
</evidence>
<comment type="similarity">
    <text evidence="1 2">Belongs to the YPI1 family.</text>
</comment>
<comment type="subcellular location">
    <subcellularLocation>
        <location evidence="2">Nucleus</location>
    </subcellularLocation>
</comment>
<dbReference type="PANTHER" id="PTHR20835">
    <property type="entry name" value="E3 UBIQUITIN-PROTEIN LIGASE PPP1R11-RELATED"/>
    <property type="match status" value="1"/>
</dbReference>